<dbReference type="PANTHER" id="PTHR46553">
    <property type="entry name" value="ADENINE NUCLEOTIDE ALPHA HYDROLASES-LIKE SUPERFAMILY PROTEIN"/>
    <property type="match status" value="1"/>
</dbReference>
<proteinExistence type="predicted"/>
<reference evidence="2" key="1">
    <citation type="submission" date="2025-08" db="UniProtKB">
        <authorList>
            <consortium name="RefSeq"/>
        </authorList>
    </citation>
    <scope>IDENTIFICATION</scope>
    <source>
        <tissue evidence="2">Leaves</tissue>
    </source>
</reference>
<dbReference type="InterPro" id="IPR006016">
    <property type="entry name" value="UspA"/>
</dbReference>
<dbReference type="InterPro" id="IPR006015">
    <property type="entry name" value="Universal_stress_UspA"/>
</dbReference>
<accession>A0A2I4GY69</accession>
<dbReference type="Gramene" id="Jr03_03200_p1">
    <property type="protein sequence ID" value="cds.Jr03_03200_p1"/>
    <property type="gene ID" value="Jr03_03200"/>
</dbReference>
<evidence type="ECO:0000313" key="2">
    <source>
        <dbReference type="RefSeq" id="XP_018848832.1"/>
    </source>
</evidence>
<protein>
    <submittedName>
        <fullName evidence="2">Universal stress protein PHOS34 isoform X1</fullName>
    </submittedName>
</protein>
<dbReference type="InterPro" id="IPR014729">
    <property type="entry name" value="Rossmann-like_a/b/a_fold"/>
</dbReference>
<dbReference type="Gene3D" id="3.40.50.620">
    <property type="entry name" value="HUPs"/>
    <property type="match status" value="1"/>
</dbReference>
<dbReference type="STRING" id="51240.A0A2I4GY69"/>
<gene>
    <name evidence="2" type="primary">LOC109011906</name>
</gene>
<evidence type="ECO:0000313" key="1">
    <source>
        <dbReference type="Proteomes" id="UP000235220"/>
    </source>
</evidence>
<dbReference type="OrthoDB" id="843225at2759"/>
<keyword evidence="1" id="KW-1185">Reference proteome</keyword>
<organism evidence="1 2">
    <name type="scientific">Juglans regia</name>
    <name type="common">English walnut</name>
    <dbReference type="NCBI Taxonomy" id="51240"/>
    <lineage>
        <taxon>Eukaryota</taxon>
        <taxon>Viridiplantae</taxon>
        <taxon>Streptophyta</taxon>
        <taxon>Embryophyta</taxon>
        <taxon>Tracheophyta</taxon>
        <taxon>Spermatophyta</taxon>
        <taxon>Magnoliopsida</taxon>
        <taxon>eudicotyledons</taxon>
        <taxon>Gunneridae</taxon>
        <taxon>Pentapetalae</taxon>
        <taxon>rosids</taxon>
        <taxon>fabids</taxon>
        <taxon>Fagales</taxon>
        <taxon>Juglandaceae</taxon>
        <taxon>Juglans</taxon>
    </lineage>
</organism>
<dbReference type="Pfam" id="PF00582">
    <property type="entry name" value="Usp"/>
    <property type="match status" value="1"/>
</dbReference>
<dbReference type="PRINTS" id="PR01438">
    <property type="entry name" value="UNVRSLSTRESS"/>
</dbReference>
<dbReference type="PANTHER" id="PTHR46553:SF9">
    <property type="entry name" value="USPA DOMAIN-CONTAINING PROTEIN"/>
    <property type="match status" value="1"/>
</dbReference>
<dbReference type="Proteomes" id="UP000235220">
    <property type="component" value="Chromosome 3"/>
</dbReference>
<dbReference type="CDD" id="cd23659">
    <property type="entry name" value="USP_At3g01520-like"/>
    <property type="match status" value="1"/>
</dbReference>
<dbReference type="FunCoup" id="A0A2I4GY69">
    <property type="interactions" value="54"/>
</dbReference>
<dbReference type="SUPFAM" id="SSF52402">
    <property type="entry name" value="Adenine nucleotide alpha hydrolases-like"/>
    <property type="match status" value="1"/>
</dbReference>
<dbReference type="KEGG" id="jre:109011906"/>
<sequence>METQSAGAAVGSEQQPLMKKNEKQNKKKMIKVIMVGIDESDESFNALRWTLDFLFVSIGEAPETRLDEVGKVVLVHVQQPFHHYVFPAGPGGAAFYATSAVVESVRKAQEENTTVLLSRALQMCKDKMVSLAEAETLVLDGDPKDMICQAAEQMQVDLLVVGSRGLGKIKRAFLGSVSDYCAHHAKCPILIVKPPRESSK</sequence>
<dbReference type="GeneID" id="109011906"/>
<dbReference type="RefSeq" id="XP_018848832.1">
    <property type="nucleotide sequence ID" value="XM_018993287.2"/>
</dbReference>
<name>A0A2I4GY69_JUGRE</name>
<dbReference type="AlphaFoldDB" id="A0A2I4GY69"/>